<protein>
    <submittedName>
        <fullName evidence="1">Uncharacterized protein</fullName>
    </submittedName>
</protein>
<evidence type="ECO:0000313" key="1">
    <source>
        <dbReference type="EMBL" id="KAE9391164.1"/>
    </source>
</evidence>
<organism evidence="1 2">
    <name type="scientific">Gymnopus androsaceus JB14</name>
    <dbReference type="NCBI Taxonomy" id="1447944"/>
    <lineage>
        <taxon>Eukaryota</taxon>
        <taxon>Fungi</taxon>
        <taxon>Dikarya</taxon>
        <taxon>Basidiomycota</taxon>
        <taxon>Agaricomycotina</taxon>
        <taxon>Agaricomycetes</taxon>
        <taxon>Agaricomycetidae</taxon>
        <taxon>Agaricales</taxon>
        <taxon>Marasmiineae</taxon>
        <taxon>Omphalotaceae</taxon>
        <taxon>Gymnopus</taxon>
    </lineage>
</organism>
<gene>
    <name evidence="1" type="ORF">BT96DRAFT_318360</name>
</gene>
<evidence type="ECO:0000313" key="2">
    <source>
        <dbReference type="Proteomes" id="UP000799118"/>
    </source>
</evidence>
<keyword evidence="2" id="KW-1185">Reference proteome</keyword>
<dbReference type="Proteomes" id="UP000799118">
    <property type="component" value="Unassembled WGS sequence"/>
</dbReference>
<accession>A0A6A4H1C9</accession>
<name>A0A6A4H1C9_9AGAR</name>
<dbReference type="AlphaFoldDB" id="A0A6A4H1C9"/>
<proteinExistence type="predicted"/>
<reference evidence="1" key="1">
    <citation type="journal article" date="2019" name="Environ. Microbiol.">
        <title>Fungal ecological strategies reflected in gene transcription - a case study of two litter decomposers.</title>
        <authorList>
            <person name="Barbi F."/>
            <person name="Kohler A."/>
            <person name="Barry K."/>
            <person name="Baskaran P."/>
            <person name="Daum C."/>
            <person name="Fauchery L."/>
            <person name="Ihrmark K."/>
            <person name="Kuo A."/>
            <person name="LaButti K."/>
            <person name="Lipzen A."/>
            <person name="Morin E."/>
            <person name="Grigoriev I.V."/>
            <person name="Henrissat B."/>
            <person name="Lindahl B."/>
            <person name="Martin F."/>
        </authorList>
    </citation>
    <scope>NUCLEOTIDE SEQUENCE</scope>
    <source>
        <strain evidence="1">JB14</strain>
    </source>
</reference>
<dbReference type="EMBL" id="ML769634">
    <property type="protein sequence ID" value="KAE9391164.1"/>
    <property type="molecule type" value="Genomic_DNA"/>
</dbReference>
<sequence>MLMDVDSEDTTCYQVRIVYLHFSPVADEFPHICSTPKHPLQKISILETYAKIYAHPPFHPVTPGLSRLHKVFRIAPRVSSVWLKRTNGSYFAKRTNHGEAHQRIRTSESRIDQCTPRCINVLRSRPSSLVESGPELVDLDTFMNRWSNIDDLTSSC</sequence>